<dbReference type="InterPro" id="IPR000587">
    <property type="entry name" value="Creatinase_N"/>
</dbReference>
<evidence type="ECO:0000313" key="7">
    <source>
        <dbReference type="EMBL" id="TDK43202.1"/>
    </source>
</evidence>
<dbReference type="InterPro" id="IPR036005">
    <property type="entry name" value="Creatinase/aminopeptidase-like"/>
</dbReference>
<dbReference type="InterPro" id="IPR050422">
    <property type="entry name" value="X-Pro_aminopeptidase_P"/>
</dbReference>
<dbReference type="InterPro" id="IPR032416">
    <property type="entry name" value="Peptidase_M24_C"/>
</dbReference>
<dbReference type="GO" id="GO:0046872">
    <property type="term" value="F:metal ion binding"/>
    <property type="evidence" value="ECO:0007669"/>
    <property type="project" value="UniProtKB-KW"/>
</dbReference>
<gene>
    <name evidence="7" type="ORF">E1832_18305</name>
</gene>
<evidence type="ECO:0000256" key="2">
    <source>
        <dbReference type="ARBA" id="ARBA00022723"/>
    </source>
</evidence>
<keyword evidence="3" id="KW-0378">Hydrolase</keyword>
<dbReference type="Pfam" id="PF00557">
    <property type="entry name" value="Peptidase_M24"/>
    <property type="match status" value="1"/>
</dbReference>
<evidence type="ECO:0000256" key="1">
    <source>
        <dbReference type="ARBA" id="ARBA00008766"/>
    </source>
</evidence>
<dbReference type="PANTHER" id="PTHR43763">
    <property type="entry name" value="XAA-PRO AMINOPEPTIDASE 1"/>
    <property type="match status" value="1"/>
</dbReference>
<dbReference type="SUPFAM" id="SSF53092">
    <property type="entry name" value="Creatinase/prolidase N-terminal domain"/>
    <property type="match status" value="1"/>
</dbReference>
<dbReference type="InterPro" id="IPR029149">
    <property type="entry name" value="Creatin/AminoP/Spt16_N"/>
</dbReference>
<keyword evidence="2" id="KW-0479">Metal-binding</keyword>
<dbReference type="Pfam" id="PF16188">
    <property type="entry name" value="Peptidase_M24_C"/>
    <property type="match status" value="1"/>
</dbReference>
<dbReference type="EMBL" id="SMUV01000072">
    <property type="protein sequence ID" value="TDK43202.1"/>
    <property type="molecule type" value="Genomic_DNA"/>
</dbReference>
<keyword evidence="7" id="KW-0031">Aminopeptidase</keyword>
<evidence type="ECO:0000259" key="6">
    <source>
        <dbReference type="Pfam" id="PF16188"/>
    </source>
</evidence>
<comment type="similarity">
    <text evidence="1">Belongs to the peptidase M24B family.</text>
</comment>
<evidence type="ECO:0000259" key="5">
    <source>
        <dbReference type="Pfam" id="PF01321"/>
    </source>
</evidence>
<reference evidence="7 8" key="1">
    <citation type="submission" date="2019-03" db="EMBL/GenBank/DDBJ databases">
        <title>Ruegeria lutea sp. nov., a novel strain, isolated from marine sediment, the Masan Bay, South Korea.</title>
        <authorList>
            <person name="Kim J."/>
            <person name="Kim D.-Y."/>
            <person name="Lee S.-S."/>
        </authorList>
    </citation>
    <scope>NUCLEOTIDE SEQUENCE [LARGE SCALE GENOMIC DNA]</scope>
    <source>
        <strain evidence="7 8">318-1</strain>
    </source>
</reference>
<dbReference type="GO" id="GO:0070006">
    <property type="term" value="F:metalloaminopeptidase activity"/>
    <property type="evidence" value="ECO:0007669"/>
    <property type="project" value="InterPro"/>
</dbReference>
<dbReference type="Gene3D" id="3.40.350.10">
    <property type="entry name" value="Creatinase/prolidase N-terminal domain"/>
    <property type="match status" value="2"/>
</dbReference>
<dbReference type="Gene3D" id="3.90.230.10">
    <property type="entry name" value="Creatinase/methionine aminopeptidase superfamily"/>
    <property type="match status" value="1"/>
</dbReference>
<dbReference type="AlphaFoldDB" id="A0A4R5UVG7"/>
<name>A0A4R5UVG7_9RHOB</name>
<feature type="domain" description="Peptidase M24 C-terminal" evidence="6">
    <location>
        <begin position="536"/>
        <end position="596"/>
    </location>
</feature>
<dbReference type="CDD" id="cd01085">
    <property type="entry name" value="APP"/>
    <property type="match status" value="1"/>
</dbReference>
<dbReference type="GO" id="GO:0005737">
    <property type="term" value="C:cytoplasm"/>
    <property type="evidence" value="ECO:0007669"/>
    <property type="project" value="UniProtKB-ARBA"/>
</dbReference>
<dbReference type="InterPro" id="IPR000994">
    <property type="entry name" value="Pept_M24"/>
</dbReference>
<dbReference type="SUPFAM" id="SSF55920">
    <property type="entry name" value="Creatinase/aminopeptidase"/>
    <property type="match status" value="1"/>
</dbReference>
<comment type="caution">
    <text evidence="7">The sequence shown here is derived from an EMBL/GenBank/DDBJ whole genome shotgun (WGS) entry which is preliminary data.</text>
</comment>
<dbReference type="Pfam" id="PF01321">
    <property type="entry name" value="Creatinase_N"/>
    <property type="match status" value="1"/>
</dbReference>
<protein>
    <submittedName>
        <fullName evidence="7">Aminopeptidase P family protein</fullName>
    </submittedName>
</protein>
<feature type="domain" description="Peptidase M24" evidence="4">
    <location>
        <begin position="315"/>
        <end position="523"/>
    </location>
</feature>
<dbReference type="InterPro" id="IPR033740">
    <property type="entry name" value="Pept_M24B"/>
</dbReference>
<organism evidence="7 8">
    <name type="scientific">Antarcticimicrobium luteum</name>
    <dbReference type="NCBI Taxonomy" id="2547397"/>
    <lineage>
        <taxon>Bacteria</taxon>
        <taxon>Pseudomonadati</taxon>
        <taxon>Pseudomonadota</taxon>
        <taxon>Alphaproteobacteria</taxon>
        <taxon>Rhodobacterales</taxon>
        <taxon>Paracoccaceae</taxon>
        <taxon>Antarcticimicrobium</taxon>
    </lineage>
</organism>
<evidence type="ECO:0000313" key="8">
    <source>
        <dbReference type="Proteomes" id="UP000295301"/>
    </source>
</evidence>
<accession>A0A4R5UVG7</accession>
<dbReference type="RefSeq" id="WP_133361209.1">
    <property type="nucleotide sequence ID" value="NZ_SMUV01000072.1"/>
</dbReference>
<evidence type="ECO:0000256" key="3">
    <source>
        <dbReference type="ARBA" id="ARBA00022801"/>
    </source>
</evidence>
<dbReference type="PANTHER" id="PTHR43763:SF6">
    <property type="entry name" value="XAA-PRO AMINOPEPTIDASE 1"/>
    <property type="match status" value="1"/>
</dbReference>
<dbReference type="Proteomes" id="UP000295301">
    <property type="component" value="Unassembled WGS sequence"/>
</dbReference>
<sequence length="596" mass="64394">MFQTFDVTARPEQGPPRLALLRAELEAEGLDGFLVPRADAHQGEYVADHDARLAWLTGFTGSAGFCAALREVAGVFIDGRYRTQVKAQVAAEFTPVPWPEVQLADWLKAQLPQGGRVGYDPWLHTVAEIGRTTAALDGTGVEMVRSDNLVDRIWEDQPPVPMQPVKAHPIEFAGETAASKCARLAGGLRAAGHRAAAITLPDSIMWLLNIRGADIPRNPVAHGFAILHDDGRVELFMAPGKLKDLGDHLGDGVTVAEPAAFLHRLAALEGPVRLDKSTAPQRLADVLGDKAVYGEEPCALPKARKNAAEIKGAAEAHLRDGAAMVELLCWLDAQDPGSLTEIDVVMRLEAVRRRDNALQDISFETIAGTGPNGAVMHYRVTEESDSRLEAGHLLVLDSGGQYLDGTTDITRTIGIGAVGAEERACFTRVLQGMIAMSRLRWPKGLAGQHIEAVGRLPLWMAGQDFNHGLGHGVGAYLSVHEGPQRLSRVSDVPLEPGMILSNEPGYYREGGFGIRIENLIVVEPAPALPGGDAEREMLCWRTLTFAPIDRRLIVVEMLTADERGWIDAYHAAVAEKIAPRVGDAARDWLKAATAPL</sequence>
<evidence type="ECO:0000259" key="4">
    <source>
        <dbReference type="Pfam" id="PF00557"/>
    </source>
</evidence>
<dbReference type="OrthoDB" id="9806388at2"/>
<keyword evidence="8" id="KW-1185">Reference proteome</keyword>
<proteinExistence type="inferred from homology"/>
<dbReference type="FunFam" id="3.90.230.10:FF:000009">
    <property type="entry name" value="xaa-Pro aminopeptidase 2"/>
    <property type="match status" value="1"/>
</dbReference>
<feature type="domain" description="Creatinase N-terminal" evidence="5">
    <location>
        <begin position="17"/>
        <end position="152"/>
    </location>
</feature>
<dbReference type="Pfam" id="PF16189">
    <property type="entry name" value="Creatinase_N_2"/>
    <property type="match status" value="1"/>
</dbReference>
<keyword evidence="7" id="KW-0645">Protease</keyword>